<organism evidence="1 2">
    <name type="scientific">Reticulomyxa filosa</name>
    <dbReference type="NCBI Taxonomy" id="46433"/>
    <lineage>
        <taxon>Eukaryota</taxon>
        <taxon>Sar</taxon>
        <taxon>Rhizaria</taxon>
        <taxon>Retaria</taxon>
        <taxon>Foraminifera</taxon>
        <taxon>Monothalamids</taxon>
        <taxon>Reticulomyxidae</taxon>
        <taxon>Reticulomyxa</taxon>
    </lineage>
</organism>
<reference evidence="1 2" key="1">
    <citation type="journal article" date="2013" name="Curr. Biol.">
        <title>The Genome of the Foraminiferan Reticulomyxa filosa.</title>
        <authorList>
            <person name="Glockner G."/>
            <person name="Hulsmann N."/>
            <person name="Schleicher M."/>
            <person name="Noegel A.A."/>
            <person name="Eichinger L."/>
            <person name="Gallinger C."/>
            <person name="Pawlowski J."/>
            <person name="Sierra R."/>
            <person name="Euteneuer U."/>
            <person name="Pillet L."/>
            <person name="Moustafa A."/>
            <person name="Platzer M."/>
            <person name="Groth M."/>
            <person name="Szafranski K."/>
            <person name="Schliwa M."/>
        </authorList>
    </citation>
    <scope>NUCLEOTIDE SEQUENCE [LARGE SCALE GENOMIC DNA]</scope>
</reference>
<dbReference type="EMBL" id="ASPP01027619">
    <property type="protein sequence ID" value="ETO05977.1"/>
    <property type="molecule type" value="Genomic_DNA"/>
</dbReference>
<protein>
    <submittedName>
        <fullName evidence="1">Uncharacterized protein</fullName>
    </submittedName>
</protein>
<accession>X6LXV9</accession>
<keyword evidence="2" id="KW-1185">Reference proteome</keyword>
<sequence>MYSKCKRLKIKNTTFFVKCRNPFYFSSYEMLFLSSKRKETKKNKANGKLKIKIPPSLLLCAKKKKENNNKNRQTNKGKTQQICTSKNCASKFYLWYRQDFKKKKMNNERGERDLYFKKVRVNKKRFAYHKLGTEFAEYQQDYSMKFDTNIKLDTISGIHKPLSKYLIQNIDTLQANFGAFHCDLA</sequence>
<evidence type="ECO:0000313" key="1">
    <source>
        <dbReference type="EMBL" id="ETO05977.1"/>
    </source>
</evidence>
<proteinExistence type="predicted"/>
<evidence type="ECO:0000313" key="2">
    <source>
        <dbReference type="Proteomes" id="UP000023152"/>
    </source>
</evidence>
<dbReference type="AlphaFoldDB" id="X6LXV9"/>
<comment type="caution">
    <text evidence="1">The sequence shown here is derived from an EMBL/GenBank/DDBJ whole genome shotgun (WGS) entry which is preliminary data.</text>
</comment>
<dbReference type="Proteomes" id="UP000023152">
    <property type="component" value="Unassembled WGS sequence"/>
</dbReference>
<name>X6LXV9_RETFI</name>
<gene>
    <name evidence="1" type="ORF">RFI_31423</name>
</gene>